<accession>A0AAJ2M0S2</accession>
<dbReference type="RefSeq" id="WP_310891417.1">
    <property type="nucleotide sequence ID" value="NZ_BAAAGR010000001.1"/>
</dbReference>
<feature type="transmembrane region" description="Helical" evidence="2">
    <location>
        <begin position="50"/>
        <end position="70"/>
    </location>
</feature>
<reference evidence="4 5" key="1">
    <citation type="submission" date="2021-06" db="EMBL/GenBank/DDBJ databases">
        <title>Genome-based taxonomic framework of Microbacterium strains isolated from marine environment, the description of four new species and reclassification of four preexisting species.</title>
        <authorList>
            <person name="Lee S.D."/>
            <person name="Kim S.-M."/>
            <person name="Byeon Y.-S."/>
            <person name="Yang H.L."/>
            <person name="Kim I.S."/>
        </authorList>
    </citation>
    <scope>NUCLEOTIDE SEQUENCE [LARGE SCALE GENOMIC DNA]</scope>
    <source>
        <strain evidence="4 5">KACC 20514</strain>
    </source>
</reference>
<dbReference type="SUPFAM" id="SSF54001">
    <property type="entry name" value="Cysteine proteinases"/>
    <property type="match status" value="1"/>
</dbReference>
<name>A0AAJ2M0S2_9MICO</name>
<proteinExistence type="predicted"/>
<feature type="transmembrane region" description="Helical" evidence="2">
    <location>
        <begin position="616"/>
        <end position="635"/>
    </location>
</feature>
<dbReference type="InterPro" id="IPR052901">
    <property type="entry name" value="Bact_TGase-like"/>
</dbReference>
<keyword evidence="2" id="KW-0812">Transmembrane</keyword>
<dbReference type="Pfam" id="PF11992">
    <property type="entry name" value="TgpA_N"/>
    <property type="match status" value="1"/>
</dbReference>
<organism evidence="4 5">
    <name type="scientific">Microbacterium aurantiacum</name>
    <dbReference type="NCBI Taxonomy" id="162393"/>
    <lineage>
        <taxon>Bacteria</taxon>
        <taxon>Bacillati</taxon>
        <taxon>Actinomycetota</taxon>
        <taxon>Actinomycetes</taxon>
        <taxon>Micrococcales</taxon>
        <taxon>Microbacteriaceae</taxon>
        <taxon>Microbacterium</taxon>
    </lineage>
</organism>
<evidence type="ECO:0000313" key="5">
    <source>
        <dbReference type="Proteomes" id="UP001183582"/>
    </source>
</evidence>
<dbReference type="InterPro" id="IPR021878">
    <property type="entry name" value="TgpA_N"/>
</dbReference>
<feature type="compositionally biased region" description="Polar residues" evidence="1">
    <location>
        <begin position="560"/>
        <end position="578"/>
    </location>
</feature>
<feature type="transmembrane region" description="Helical" evidence="2">
    <location>
        <begin position="24"/>
        <end position="44"/>
    </location>
</feature>
<protein>
    <submittedName>
        <fullName evidence="4">DUF3488 and transglutaminase-like domain-containing protein</fullName>
    </submittedName>
</protein>
<evidence type="ECO:0000259" key="3">
    <source>
        <dbReference type="SMART" id="SM00460"/>
    </source>
</evidence>
<evidence type="ECO:0000313" key="4">
    <source>
        <dbReference type="EMBL" id="MDS0245726.1"/>
    </source>
</evidence>
<feature type="transmembrane region" description="Helical" evidence="2">
    <location>
        <begin position="188"/>
        <end position="204"/>
    </location>
</feature>
<feature type="transmembrane region" description="Helical" evidence="2">
    <location>
        <begin position="165"/>
        <end position="182"/>
    </location>
</feature>
<dbReference type="GeneID" id="301458343"/>
<dbReference type="PANTHER" id="PTHR42736:SF1">
    <property type="entry name" value="PROTEIN-GLUTAMINE GAMMA-GLUTAMYLTRANSFERASE"/>
    <property type="match status" value="1"/>
</dbReference>
<dbReference type="PANTHER" id="PTHR42736">
    <property type="entry name" value="PROTEIN-GLUTAMINE GAMMA-GLUTAMYLTRANSFERASE"/>
    <property type="match status" value="1"/>
</dbReference>
<feature type="transmembrane region" description="Helical" evidence="2">
    <location>
        <begin position="133"/>
        <end position="153"/>
    </location>
</feature>
<dbReference type="InterPro" id="IPR038765">
    <property type="entry name" value="Papain-like_cys_pep_sf"/>
</dbReference>
<dbReference type="SMART" id="SM00460">
    <property type="entry name" value="TGc"/>
    <property type="match status" value="1"/>
</dbReference>
<feature type="transmembrane region" description="Helical" evidence="2">
    <location>
        <begin position="82"/>
        <end position="106"/>
    </location>
</feature>
<dbReference type="Proteomes" id="UP001183582">
    <property type="component" value="Unassembled WGS sequence"/>
</dbReference>
<keyword evidence="2" id="KW-0472">Membrane</keyword>
<keyword evidence="2" id="KW-1133">Transmembrane helix</keyword>
<dbReference type="Gene3D" id="3.10.620.30">
    <property type="match status" value="1"/>
</dbReference>
<feature type="domain" description="Transglutaminase-like" evidence="3">
    <location>
        <begin position="478"/>
        <end position="553"/>
    </location>
</feature>
<evidence type="ECO:0000256" key="1">
    <source>
        <dbReference type="SAM" id="MobiDB-lite"/>
    </source>
</evidence>
<feature type="transmembrane region" description="Helical" evidence="2">
    <location>
        <begin position="225"/>
        <end position="245"/>
    </location>
</feature>
<dbReference type="InterPro" id="IPR002931">
    <property type="entry name" value="Transglutaminase-like"/>
</dbReference>
<comment type="caution">
    <text evidence="4">The sequence shown here is derived from an EMBL/GenBank/DDBJ whole genome shotgun (WGS) entry which is preliminary data.</text>
</comment>
<dbReference type="AlphaFoldDB" id="A0AAJ2M0S2"/>
<dbReference type="Pfam" id="PF01841">
    <property type="entry name" value="Transglut_core"/>
    <property type="match status" value="1"/>
</dbReference>
<dbReference type="EMBL" id="JAHWXH010000001">
    <property type="protein sequence ID" value="MDS0245726.1"/>
    <property type="molecule type" value="Genomic_DNA"/>
</dbReference>
<evidence type="ECO:0000256" key="2">
    <source>
        <dbReference type="SAM" id="Phobius"/>
    </source>
</evidence>
<feature type="region of interest" description="Disordered" evidence="1">
    <location>
        <begin position="558"/>
        <end position="611"/>
    </location>
</feature>
<sequence length="770" mass="79656">MSRAETASEARSERVAERRGRRPGLITLGLAALGTLIAALIPVLRVVEMGAWFLGAATLATGILGAGVLVRRTGIAPAWASLVGAVVWVLFLTGVFLGDTALLWVIPTPATVDAAALVIPAAMDEIVRGSAPLNATFALSFVIVGAMGLLALITDHVVLTARMPLLASIGIVAVSLIPAIAVPGRIDVTAFVVLAAMILFLLRAETRARELPLVRASERRAGVPATALGIAAIGLVVAVAVTPLLPQPRAAVATGSGFGPGIDATLALGDDLRRPADVEVLQVRSDASIPPYLRATTLSTFEGDEWEPDRVRTVPLEEEGALGAVSVAEDITLASTATTVDVVNLNSIWLPVPWPAVGVDGLDGDWGAAPANRTVIAQSGGSQGQEYTVRADVPRPTLEQVRALPSAGTEDDDLRALPADIPEIITTLAQEVTAEAATDYDRLIALQRWFRSGDFAYSLDAPVEEGFDGSGAEAVAEFLEQREGYCVHFASAFALMARTMDMPSRIVIGYLPGTANGDVIDAQTVYSVTSNQLHAWPEVHFEGIGWIPFEPTASLGVPTGFSSGTGIPGSVTENQAETDPQAPEATPGAPVDVDDPAESDALSPGTVGGADGQNPLPTIGAVLLVLGILVLPALVHRMRLDRQRARAEGGDVSAAWAMVQDAAIDVGIGIPPSESPRAFATRLSDRHGAPGGAAATLATEMEGASYAPPGSLDPGSGEVALAAAEDVRRAVRAAASPARRVLAALVPRSLVVRPGSAYATARSKDPLAAR</sequence>
<gene>
    <name evidence="4" type="ORF">KZC50_08890</name>
</gene>